<dbReference type="InterPro" id="IPR046335">
    <property type="entry name" value="LacI/GalR-like_sensor"/>
</dbReference>
<keyword evidence="1" id="KW-0805">Transcription regulation</keyword>
<proteinExistence type="predicted"/>
<evidence type="ECO:0000313" key="6">
    <source>
        <dbReference type="Proteomes" id="UP000313948"/>
    </source>
</evidence>
<dbReference type="Pfam" id="PF13377">
    <property type="entry name" value="Peripla_BP_3"/>
    <property type="match status" value="1"/>
</dbReference>
<dbReference type="CDD" id="cd01392">
    <property type="entry name" value="HTH_LacI"/>
    <property type="match status" value="1"/>
</dbReference>
<keyword evidence="2" id="KW-0238">DNA-binding</keyword>
<dbReference type="EMBL" id="CP040899">
    <property type="protein sequence ID" value="QDB78777.1"/>
    <property type="molecule type" value="Genomic_DNA"/>
</dbReference>
<gene>
    <name evidence="5" type="ORF">FE251_04835</name>
</gene>
<evidence type="ECO:0000259" key="4">
    <source>
        <dbReference type="PROSITE" id="PS50932"/>
    </source>
</evidence>
<dbReference type="PANTHER" id="PTHR30146:SF153">
    <property type="entry name" value="LACTOSE OPERON REPRESSOR"/>
    <property type="match status" value="1"/>
</dbReference>
<evidence type="ECO:0000313" key="5">
    <source>
        <dbReference type="EMBL" id="QDB78777.1"/>
    </source>
</evidence>
<dbReference type="SUPFAM" id="SSF53822">
    <property type="entry name" value="Periplasmic binding protein-like I"/>
    <property type="match status" value="1"/>
</dbReference>
<protein>
    <submittedName>
        <fullName evidence="5">LacI family transcriptional regulator</fullName>
    </submittedName>
</protein>
<dbReference type="SUPFAM" id="SSF47413">
    <property type="entry name" value="lambda repressor-like DNA-binding domains"/>
    <property type="match status" value="1"/>
</dbReference>
<keyword evidence="6" id="KW-1185">Reference proteome</keyword>
<sequence>MMDAIDRVPVLADVAAAAGVSLSTVSRVITGRAPVSEKTRSRVMEAVAQLGYRPNAAAQALVNGRSSTVAVIANHTLRWGYAATLHGIEEQARAAGFSVMIAVVESSDPAEVRRAIDGVWSQPIAGAVVIDFDAVGAATLDALPHNVPVVAASGAWQPGADRPHAYLDDFEGARQATDYLLSLGHHTVHHVAIPSTSEHSGREWGWRRALTDAGRVVPDVVRAGYDPESGYAAAERLDPGATAVLCGNDEVAIGVARRLQERGVSIPRDVSLMGFDDQPFAAMWVPSLSTVGQDFVGLGKRTFAMLHSWILSNEQPAHSTVLPRLVLRQSTAGPRPGA</sequence>
<dbReference type="Gene3D" id="3.40.50.2300">
    <property type="match status" value="2"/>
</dbReference>
<dbReference type="PROSITE" id="PS00356">
    <property type="entry name" value="HTH_LACI_1"/>
    <property type="match status" value="1"/>
</dbReference>
<keyword evidence="3" id="KW-0804">Transcription</keyword>
<dbReference type="CDD" id="cd01574">
    <property type="entry name" value="PBP1_LacI"/>
    <property type="match status" value="1"/>
</dbReference>
<dbReference type="InterPro" id="IPR000843">
    <property type="entry name" value="HTH_LacI"/>
</dbReference>
<evidence type="ECO:0000256" key="2">
    <source>
        <dbReference type="ARBA" id="ARBA00023125"/>
    </source>
</evidence>
<reference evidence="5 6" key="1">
    <citation type="submission" date="2019-05" db="EMBL/GenBank/DDBJ databases">
        <title>Georgenia *** sp. nov., and Georgenia *** sp. nov., isolated from the intestinal contents of plateau pika (Ochotona curzoniae) in the Qinghai-Tibet plateau of China.</title>
        <authorList>
            <person name="Tian Z."/>
        </authorList>
    </citation>
    <scope>NUCLEOTIDE SEQUENCE [LARGE SCALE GENOMIC DNA]</scope>
    <source>
        <strain evidence="5 6">Z294</strain>
    </source>
</reference>
<evidence type="ECO:0000256" key="1">
    <source>
        <dbReference type="ARBA" id="ARBA00023015"/>
    </source>
</evidence>
<accession>A0ABX5VK03</accession>
<dbReference type="PANTHER" id="PTHR30146">
    <property type="entry name" value="LACI-RELATED TRANSCRIPTIONAL REPRESSOR"/>
    <property type="match status" value="1"/>
</dbReference>
<feature type="domain" description="HTH lacI-type" evidence="4">
    <location>
        <begin position="9"/>
        <end position="63"/>
    </location>
</feature>
<name>A0ABX5VK03_9MICO</name>
<dbReference type="SMART" id="SM00354">
    <property type="entry name" value="HTH_LACI"/>
    <property type="match status" value="1"/>
</dbReference>
<dbReference type="Proteomes" id="UP000313948">
    <property type="component" value="Chromosome"/>
</dbReference>
<dbReference type="InterPro" id="IPR028082">
    <property type="entry name" value="Peripla_BP_I"/>
</dbReference>
<dbReference type="PROSITE" id="PS50932">
    <property type="entry name" value="HTH_LACI_2"/>
    <property type="match status" value="1"/>
</dbReference>
<dbReference type="InterPro" id="IPR010982">
    <property type="entry name" value="Lambda_DNA-bd_dom_sf"/>
</dbReference>
<organism evidence="5 6">
    <name type="scientific">Georgenia wutianyii</name>
    <dbReference type="NCBI Taxonomy" id="2585135"/>
    <lineage>
        <taxon>Bacteria</taxon>
        <taxon>Bacillati</taxon>
        <taxon>Actinomycetota</taxon>
        <taxon>Actinomycetes</taxon>
        <taxon>Micrococcales</taxon>
        <taxon>Bogoriellaceae</taxon>
        <taxon>Georgenia</taxon>
    </lineage>
</organism>
<evidence type="ECO:0000256" key="3">
    <source>
        <dbReference type="ARBA" id="ARBA00023163"/>
    </source>
</evidence>
<dbReference type="Pfam" id="PF00356">
    <property type="entry name" value="LacI"/>
    <property type="match status" value="1"/>
</dbReference>
<dbReference type="Gene3D" id="1.10.260.40">
    <property type="entry name" value="lambda repressor-like DNA-binding domains"/>
    <property type="match status" value="1"/>
</dbReference>